<evidence type="ECO:0008006" key="4">
    <source>
        <dbReference type="Google" id="ProtNLM"/>
    </source>
</evidence>
<comment type="caution">
    <text evidence="2">The sequence shown here is derived from an EMBL/GenBank/DDBJ whole genome shotgun (WGS) entry which is preliminary data.</text>
</comment>
<reference evidence="3" key="1">
    <citation type="journal article" date="2019" name="Int. J. Syst. Evol. Microbiol.">
        <title>The Global Catalogue of Microorganisms (GCM) 10K type strain sequencing project: providing services to taxonomists for standard genome sequencing and annotation.</title>
        <authorList>
            <consortium name="The Broad Institute Genomics Platform"/>
            <consortium name="The Broad Institute Genome Sequencing Center for Infectious Disease"/>
            <person name="Wu L."/>
            <person name="Ma J."/>
        </authorList>
    </citation>
    <scope>NUCLEOTIDE SEQUENCE [LARGE SCALE GENOMIC DNA]</scope>
    <source>
        <strain evidence="3">CCUG 56108</strain>
    </source>
</reference>
<accession>A0ABW3X1Y4</accession>
<protein>
    <recommendedName>
        <fullName evidence="4">DUF1515 domain-containing protein</fullName>
    </recommendedName>
</protein>
<gene>
    <name evidence="2" type="ORF">ACFQ4G_18100</name>
</gene>
<feature type="transmembrane region" description="Helical" evidence="1">
    <location>
        <begin position="90"/>
        <end position="110"/>
    </location>
</feature>
<name>A0ABW3X1Y4_9HYPH</name>
<proteinExistence type="predicted"/>
<dbReference type="EMBL" id="JBHTND010000030">
    <property type="protein sequence ID" value="MFD1303488.1"/>
    <property type="molecule type" value="Genomic_DNA"/>
</dbReference>
<dbReference type="RefSeq" id="WP_238208545.1">
    <property type="nucleotide sequence ID" value="NZ_JBHTND010000030.1"/>
</dbReference>
<keyword evidence="1" id="KW-1133">Transmembrane helix</keyword>
<evidence type="ECO:0000313" key="2">
    <source>
        <dbReference type="EMBL" id="MFD1303488.1"/>
    </source>
</evidence>
<organism evidence="2 3">
    <name type="scientific">Methylobacterium marchantiae</name>
    <dbReference type="NCBI Taxonomy" id="600331"/>
    <lineage>
        <taxon>Bacteria</taxon>
        <taxon>Pseudomonadati</taxon>
        <taxon>Pseudomonadota</taxon>
        <taxon>Alphaproteobacteria</taxon>
        <taxon>Hyphomicrobiales</taxon>
        <taxon>Methylobacteriaceae</taxon>
        <taxon>Methylobacterium</taxon>
    </lineage>
</organism>
<evidence type="ECO:0000256" key="1">
    <source>
        <dbReference type="SAM" id="Phobius"/>
    </source>
</evidence>
<keyword evidence="1" id="KW-0812">Transmembrane</keyword>
<sequence length="112" mass="12417">MDEHEHEAPPARKGRGNAILTYETVDDIKTQLTRVIVTLESITANQDRHDAGHKDHESRLRVLEAQLIGFMAGATATRTTQVEAKGDFKWAWAALFTIIGAGFSLAGFFIKH</sequence>
<keyword evidence="1" id="KW-0472">Membrane</keyword>
<evidence type="ECO:0000313" key="3">
    <source>
        <dbReference type="Proteomes" id="UP001597176"/>
    </source>
</evidence>
<dbReference type="Proteomes" id="UP001597176">
    <property type="component" value="Unassembled WGS sequence"/>
</dbReference>
<keyword evidence="3" id="KW-1185">Reference proteome</keyword>